<dbReference type="PANTHER" id="PTHR46891">
    <property type="entry name" value="SERPENTINE RECEPTOR, CLASS H-RELATED"/>
    <property type="match status" value="1"/>
</dbReference>
<dbReference type="AlphaFoldDB" id="A0AAD4MJT4"/>
<protein>
    <submittedName>
        <fullName evidence="2">Serpentine type 7TM GPCR chemoreceptor srh domain-containing protein</fullName>
    </submittedName>
</protein>
<keyword evidence="3" id="KW-1185">Reference proteome</keyword>
<dbReference type="Proteomes" id="UP001201812">
    <property type="component" value="Unassembled WGS sequence"/>
</dbReference>
<dbReference type="SUPFAM" id="SSF81321">
    <property type="entry name" value="Family A G protein-coupled receptor-like"/>
    <property type="match status" value="1"/>
</dbReference>
<gene>
    <name evidence="2" type="ORF">DdX_19192</name>
</gene>
<feature type="transmembrane region" description="Helical" evidence="1">
    <location>
        <begin position="103"/>
        <end position="125"/>
    </location>
</feature>
<evidence type="ECO:0000313" key="2">
    <source>
        <dbReference type="EMBL" id="KAI1696164.1"/>
    </source>
</evidence>
<feature type="transmembrane region" description="Helical" evidence="1">
    <location>
        <begin position="15"/>
        <end position="38"/>
    </location>
</feature>
<evidence type="ECO:0000313" key="3">
    <source>
        <dbReference type="Proteomes" id="UP001201812"/>
    </source>
</evidence>
<reference evidence="2" key="1">
    <citation type="submission" date="2022-01" db="EMBL/GenBank/DDBJ databases">
        <title>Genome Sequence Resource for Two Populations of Ditylenchus destructor, the Migratory Endoparasitic Phytonematode.</title>
        <authorList>
            <person name="Zhang H."/>
            <person name="Lin R."/>
            <person name="Xie B."/>
        </authorList>
    </citation>
    <scope>NUCLEOTIDE SEQUENCE</scope>
    <source>
        <strain evidence="2">BazhouSP</strain>
    </source>
</reference>
<dbReference type="InterPro" id="IPR019422">
    <property type="entry name" value="7TM_GPCR_serpentine_rcpt_Srh"/>
</dbReference>
<sequence length="358" mass="40602">MDDDISLVTDQTATLFSFLLHINTAFNTLSTALLIFLILKHSPDSMSVYKWYLLNMTIWCYALDFFNTVVYVPFTVFPAVGICTLGVLSFLPRVTATYNWAMFNQLLGMCGMSIMASSVYRLAALHNATDTMTSRKTIFIIVLAHVFYTAPCITVYSTTIHSDEQMLDYMKNTHPKLLPFWNTHQCRSMLINADLMRYALVAIAQICLAATATLTIVWYCFREMKRTKSIISSNTYRLHKMLTISLLLQFTIPMLLIILPFIAIGIFAVTQLKHAQLVSLITFVISTTHTTVNALIMIGMIQPYRKVFFNYFLPIRRMFGVSSTALNTRKVSNQPKRYSFVSSTAVRSQARSSSICCG</sequence>
<comment type="caution">
    <text evidence="2">The sequence shown here is derived from an EMBL/GenBank/DDBJ whole genome shotgun (WGS) entry which is preliminary data.</text>
</comment>
<feature type="transmembrane region" description="Helical" evidence="1">
    <location>
        <begin position="137"/>
        <end position="157"/>
    </location>
</feature>
<dbReference type="PANTHER" id="PTHR46891:SF10">
    <property type="entry name" value="SERPENTINE RECEPTOR, CLASS H"/>
    <property type="match status" value="1"/>
</dbReference>
<feature type="transmembrane region" description="Helical" evidence="1">
    <location>
        <begin position="275"/>
        <end position="296"/>
    </location>
</feature>
<organism evidence="2 3">
    <name type="scientific">Ditylenchus destructor</name>
    <dbReference type="NCBI Taxonomy" id="166010"/>
    <lineage>
        <taxon>Eukaryota</taxon>
        <taxon>Metazoa</taxon>
        <taxon>Ecdysozoa</taxon>
        <taxon>Nematoda</taxon>
        <taxon>Chromadorea</taxon>
        <taxon>Rhabditida</taxon>
        <taxon>Tylenchina</taxon>
        <taxon>Tylenchomorpha</taxon>
        <taxon>Sphaerularioidea</taxon>
        <taxon>Anguinidae</taxon>
        <taxon>Anguininae</taxon>
        <taxon>Ditylenchus</taxon>
    </lineage>
</organism>
<keyword evidence="1" id="KW-0472">Membrane</keyword>
<feature type="transmembrane region" description="Helical" evidence="1">
    <location>
        <begin position="198"/>
        <end position="221"/>
    </location>
</feature>
<dbReference type="EMBL" id="JAKKPZ010000345">
    <property type="protein sequence ID" value="KAI1696164.1"/>
    <property type="molecule type" value="Genomic_DNA"/>
</dbReference>
<evidence type="ECO:0000256" key="1">
    <source>
        <dbReference type="SAM" id="Phobius"/>
    </source>
</evidence>
<keyword evidence="1" id="KW-0812">Transmembrane</keyword>
<keyword evidence="1" id="KW-1133">Transmembrane helix</keyword>
<dbReference type="Pfam" id="PF10318">
    <property type="entry name" value="7TM_GPCR_Srh"/>
    <property type="match status" value="1"/>
</dbReference>
<name>A0AAD4MJT4_9BILA</name>
<proteinExistence type="predicted"/>
<accession>A0AAD4MJT4</accession>
<feature type="transmembrane region" description="Helical" evidence="1">
    <location>
        <begin position="58"/>
        <end position="91"/>
    </location>
</feature>
<feature type="transmembrane region" description="Helical" evidence="1">
    <location>
        <begin position="242"/>
        <end position="269"/>
    </location>
</feature>